<sequence length="51" mass="5768">MNKDQKVGPDIHTHQAGAVDSHKTIVRNETAQIEEATHGHGIYDEEYEEHT</sequence>
<keyword evidence="3" id="KW-1185">Reference proteome</keyword>
<dbReference type="RefSeq" id="WP_379892229.1">
    <property type="nucleotide sequence ID" value="NZ_CBCSCT010000028.1"/>
</dbReference>
<dbReference type="EMBL" id="JBHSQV010000025">
    <property type="protein sequence ID" value="MFC5985415.1"/>
    <property type="molecule type" value="Genomic_DNA"/>
</dbReference>
<evidence type="ECO:0000256" key="1">
    <source>
        <dbReference type="SAM" id="MobiDB-lite"/>
    </source>
</evidence>
<comment type="caution">
    <text evidence="2">The sequence shown here is derived from an EMBL/GenBank/DDBJ whole genome shotgun (WGS) entry which is preliminary data.</text>
</comment>
<reference evidence="3" key="1">
    <citation type="journal article" date="2019" name="Int. J. Syst. Evol. Microbiol.">
        <title>The Global Catalogue of Microorganisms (GCM) 10K type strain sequencing project: providing services to taxonomists for standard genome sequencing and annotation.</title>
        <authorList>
            <consortium name="The Broad Institute Genomics Platform"/>
            <consortium name="The Broad Institute Genome Sequencing Center for Infectious Disease"/>
            <person name="Wu L."/>
            <person name="Ma J."/>
        </authorList>
    </citation>
    <scope>NUCLEOTIDE SEQUENCE [LARGE SCALE GENOMIC DNA]</scope>
    <source>
        <strain evidence="3">CCM 8749</strain>
    </source>
</reference>
<feature type="compositionally biased region" description="Basic and acidic residues" evidence="1">
    <location>
        <begin position="1"/>
        <end position="13"/>
    </location>
</feature>
<evidence type="ECO:0000313" key="2">
    <source>
        <dbReference type="EMBL" id="MFC5985415.1"/>
    </source>
</evidence>
<organism evidence="2 3">
    <name type="scientific">Marinicrinis lubricantis</name>
    <dbReference type="NCBI Taxonomy" id="2086470"/>
    <lineage>
        <taxon>Bacteria</taxon>
        <taxon>Bacillati</taxon>
        <taxon>Bacillota</taxon>
        <taxon>Bacilli</taxon>
        <taxon>Bacillales</taxon>
        <taxon>Paenibacillaceae</taxon>
    </lineage>
</organism>
<proteinExistence type="predicted"/>
<name>A0ABW1IK14_9BACL</name>
<gene>
    <name evidence="2" type="ORF">ACFPXP_03045</name>
</gene>
<dbReference type="Proteomes" id="UP001596250">
    <property type="component" value="Unassembled WGS sequence"/>
</dbReference>
<evidence type="ECO:0008006" key="4">
    <source>
        <dbReference type="Google" id="ProtNLM"/>
    </source>
</evidence>
<accession>A0ABW1IK14</accession>
<feature type="region of interest" description="Disordered" evidence="1">
    <location>
        <begin position="1"/>
        <end position="21"/>
    </location>
</feature>
<protein>
    <recommendedName>
        <fullName evidence="4">DUF4025 domain-containing protein</fullName>
    </recommendedName>
</protein>
<evidence type="ECO:0000313" key="3">
    <source>
        <dbReference type="Proteomes" id="UP001596250"/>
    </source>
</evidence>